<sequence length="283" mass="31439">MNHTVQYQQRQIPSAYNSPSSTNTSPSSTFQRQSNMSGNQSPVGTNTGATTPTHPLAFHQQPRQLHPPKSLLYRPAVLRTTERPAKAQEIPGGNNPLTPPPSQSPSLNSQDGNEDALNDLDFGDGEIAGSEPIYEGSDDEPFKPVQVTGPPSRAHWKPDSEAVTCDNPACIKTFGFFERRHHCRRCGNVFCSLHTPHFLRLDQNCKFNPQGELSRACDSCYNDYRRLSRRRASISSQREGSFTEMPTSPIMPLKKKLDGFGNESKLGSSFVGSVPRDWTWSTF</sequence>
<proteinExistence type="predicted"/>
<dbReference type="EMBL" id="ML119649">
    <property type="protein sequence ID" value="RPA86427.1"/>
    <property type="molecule type" value="Genomic_DNA"/>
</dbReference>
<keyword evidence="2 4" id="KW-0863">Zinc-finger</keyword>
<feature type="domain" description="FYVE-type" evidence="6">
    <location>
        <begin position="170"/>
        <end position="225"/>
    </location>
</feature>
<dbReference type="InterPro" id="IPR013083">
    <property type="entry name" value="Znf_RING/FYVE/PHD"/>
</dbReference>
<feature type="compositionally biased region" description="Polar residues" evidence="5">
    <location>
        <begin position="30"/>
        <end position="53"/>
    </location>
</feature>
<dbReference type="STRING" id="1160509.A0A3N4ILZ1"/>
<dbReference type="GO" id="GO:0008270">
    <property type="term" value="F:zinc ion binding"/>
    <property type="evidence" value="ECO:0007669"/>
    <property type="project" value="UniProtKB-KW"/>
</dbReference>
<evidence type="ECO:0000259" key="6">
    <source>
        <dbReference type="PROSITE" id="PS50178"/>
    </source>
</evidence>
<dbReference type="InterPro" id="IPR000306">
    <property type="entry name" value="Znf_FYVE"/>
</dbReference>
<evidence type="ECO:0000313" key="8">
    <source>
        <dbReference type="Proteomes" id="UP000275078"/>
    </source>
</evidence>
<accession>A0A3N4ILZ1</accession>
<evidence type="ECO:0000256" key="2">
    <source>
        <dbReference type="ARBA" id="ARBA00022771"/>
    </source>
</evidence>
<dbReference type="PANTHER" id="PTHR39490">
    <property type="entry name" value="ARRESTIN DOMAIN-CONTAINING PROTEIN D"/>
    <property type="match status" value="1"/>
</dbReference>
<protein>
    <submittedName>
        <fullName evidence="7">FYVE-domain-containing protein</fullName>
    </submittedName>
</protein>
<reference evidence="7 8" key="1">
    <citation type="journal article" date="2018" name="Nat. Ecol. Evol.">
        <title>Pezizomycetes genomes reveal the molecular basis of ectomycorrhizal truffle lifestyle.</title>
        <authorList>
            <person name="Murat C."/>
            <person name="Payen T."/>
            <person name="Noel B."/>
            <person name="Kuo A."/>
            <person name="Morin E."/>
            <person name="Chen J."/>
            <person name="Kohler A."/>
            <person name="Krizsan K."/>
            <person name="Balestrini R."/>
            <person name="Da Silva C."/>
            <person name="Montanini B."/>
            <person name="Hainaut M."/>
            <person name="Levati E."/>
            <person name="Barry K.W."/>
            <person name="Belfiori B."/>
            <person name="Cichocki N."/>
            <person name="Clum A."/>
            <person name="Dockter R.B."/>
            <person name="Fauchery L."/>
            <person name="Guy J."/>
            <person name="Iotti M."/>
            <person name="Le Tacon F."/>
            <person name="Lindquist E.A."/>
            <person name="Lipzen A."/>
            <person name="Malagnac F."/>
            <person name="Mello A."/>
            <person name="Molinier V."/>
            <person name="Miyauchi S."/>
            <person name="Poulain J."/>
            <person name="Riccioni C."/>
            <person name="Rubini A."/>
            <person name="Sitrit Y."/>
            <person name="Splivallo R."/>
            <person name="Traeger S."/>
            <person name="Wang M."/>
            <person name="Zifcakova L."/>
            <person name="Wipf D."/>
            <person name="Zambonelli A."/>
            <person name="Paolocci F."/>
            <person name="Nowrousian M."/>
            <person name="Ottonello S."/>
            <person name="Baldrian P."/>
            <person name="Spatafora J.W."/>
            <person name="Henrissat B."/>
            <person name="Nagy L.G."/>
            <person name="Aury J.M."/>
            <person name="Wincker P."/>
            <person name="Grigoriev I.V."/>
            <person name="Bonfante P."/>
            <person name="Martin F.M."/>
        </authorList>
    </citation>
    <scope>NUCLEOTIDE SEQUENCE [LARGE SCALE GENOMIC DNA]</scope>
    <source>
        <strain evidence="7 8">RN42</strain>
    </source>
</reference>
<dbReference type="Pfam" id="PF01363">
    <property type="entry name" value="FYVE"/>
    <property type="match status" value="1"/>
</dbReference>
<feature type="compositionally biased region" description="Polar residues" evidence="5">
    <location>
        <begin position="1"/>
        <end position="16"/>
    </location>
</feature>
<feature type="region of interest" description="Disordered" evidence="5">
    <location>
        <begin position="84"/>
        <end position="159"/>
    </location>
</feature>
<dbReference type="CDD" id="cd15760">
    <property type="entry name" value="FYVE_scVPS27p_like"/>
    <property type="match status" value="1"/>
</dbReference>
<dbReference type="OrthoDB" id="10018316at2759"/>
<dbReference type="PANTHER" id="PTHR39490:SF8">
    <property type="entry name" value="ZINC FINGER FYVE DOMAIN-CONTAINING PROTEIN 21"/>
    <property type="match status" value="1"/>
</dbReference>
<evidence type="ECO:0000256" key="1">
    <source>
        <dbReference type="ARBA" id="ARBA00022723"/>
    </source>
</evidence>
<evidence type="ECO:0000256" key="4">
    <source>
        <dbReference type="PROSITE-ProRule" id="PRU00091"/>
    </source>
</evidence>
<dbReference type="SMART" id="SM00064">
    <property type="entry name" value="FYVE"/>
    <property type="match status" value="1"/>
</dbReference>
<feature type="compositionally biased region" description="Acidic residues" evidence="5">
    <location>
        <begin position="112"/>
        <end position="124"/>
    </location>
</feature>
<dbReference type="SUPFAM" id="SSF57903">
    <property type="entry name" value="FYVE/PHD zinc finger"/>
    <property type="match status" value="1"/>
</dbReference>
<name>A0A3N4ILZ1_ASCIM</name>
<keyword evidence="3" id="KW-0862">Zinc</keyword>
<organism evidence="7 8">
    <name type="scientific">Ascobolus immersus RN42</name>
    <dbReference type="NCBI Taxonomy" id="1160509"/>
    <lineage>
        <taxon>Eukaryota</taxon>
        <taxon>Fungi</taxon>
        <taxon>Dikarya</taxon>
        <taxon>Ascomycota</taxon>
        <taxon>Pezizomycotina</taxon>
        <taxon>Pezizomycetes</taxon>
        <taxon>Pezizales</taxon>
        <taxon>Ascobolaceae</taxon>
        <taxon>Ascobolus</taxon>
    </lineage>
</organism>
<keyword evidence="8" id="KW-1185">Reference proteome</keyword>
<feature type="region of interest" description="Disordered" evidence="5">
    <location>
        <begin position="1"/>
        <end position="69"/>
    </location>
</feature>
<dbReference type="InterPro" id="IPR011011">
    <property type="entry name" value="Znf_FYVE_PHD"/>
</dbReference>
<dbReference type="InterPro" id="IPR052113">
    <property type="entry name" value="FYVE-type_Zinc_Finger"/>
</dbReference>
<dbReference type="Proteomes" id="UP000275078">
    <property type="component" value="Unassembled WGS sequence"/>
</dbReference>
<keyword evidence="1" id="KW-0479">Metal-binding</keyword>
<evidence type="ECO:0000256" key="3">
    <source>
        <dbReference type="ARBA" id="ARBA00022833"/>
    </source>
</evidence>
<feature type="compositionally biased region" description="Low complexity" evidence="5">
    <location>
        <begin position="17"/>
        <end position="29"/>
    </location>
</feature>
<dbReference type="PROSITE" id="PS50178">
    <property type="entry name" value="ZF_FYVE"/>
    <property type="match status" value="1"/>
</dbReference>
<dbReference type="AlphaFoldDB" id="A0A3N4ILZ1"/>
<dbReference type="Gene3D" id="3.30.40.10">
    <property type="entry name" value="Zinc/RING finger domain, C3HC4 (zinc finger)"/>
    <property type="match status" value="1"/>
</dbReference>
<evidence type="ECO:0000313" key="7">
    <source>
        <dbReference type="EMBL" id="RPA86427.1"/>
    </source>
</evidence>
<dbReference type="InterPro" id="IPR017455">
    <property type="entry name" value="Znf_FYVE-rel"/>
</dbReference>
<gene>
    <name evidence="7" type="ORF">BJ508DRAFT_301794</name>
</gene>
<evidence type="ECO:0000256" key="5">
    <source>
        <dbReference type="SAM" id="MobiDB-lite"/>
    </source>
</evidence>